<dbReference type="EMBL" id="CP115541">
    <property type="protein sequence ID" value="WNH51253.1"/>
    <property type="molecule type" value="Genomic_DNA"/>
</dbReference>
<organism evidence="1 2">
    <name type="scientific">Stenotrophomonas oahuensis</name>
    <dbReference type="NCBI Taxonomy" id="3003271"/>
    <lineage>
        <taxon>Bacteria</taxon>
        <taxon>Pseudomonadati</taxon>
        <taxon>Pseudomonadota</taxon>
        <taxon>Gammaproteobacteria</taxon>
        <taxon>Lysobacterales</taxon>
        <taxon>Lysobacteraceae</taxon>
        <taxon>Stenotrophomonas</taxon>
    </lineage>
</organism>
<proteinExistence type="predicted"/>
<accession>A0ABY9YK44</accession>
<gene>
    <name evidence="1" type="ORF">PDM29_12850</name>
</gene>
<keyword evidence="2" id="KW-1185">Reference proteome</keyword>
<protein>
    <submittedName>
        <fullName evidence="1">Uncharacterized protein</fullName>
    </submittedName>
</protein>
<evidence type="ECO:0000313" key="2">
    <source>
        <dbReference type="Proteomes" id="UP001302072"/>
    </source>
</evidence>
<evidence type="ECO:0000313" key="1">
    <source>
        <dbReference type="EMBL" id="WNH51253.1"/>
    </source>
</evidence>
<sequence>MAAGMFTDAWFASEWRALGFFYDRNDDQKRWEITGTRNGLQAFSAAIRGYAADPEHDWVSCHCNLGPYDYLEIGTWDVAVIDNHWIAGRLEDLLALAGYLDEWLITAQPGMSLSARSFHSPSAPYDLCLYLMEPGFDPASLDESLL</sequence>
<reference evidence="1 2" key="1">
    <citation type="submission" date="2022-12" db="EMBL/GenBank/DDBJ databases">
        <title>Two new species, Stenotrophomonas aracearum and Stenotrophomonas oahuensis, isolated from Anthurium (Araceae family) in Hawaii.</title>
        <authorList>
            <person name="Chunag S.C."/>
            <person name="Dobhal S."/>
            <person name="Alvarez A."/>
            <person name="Arif M."/>
        </authorList>
    </citation>
    <scope>NUCLEOTIDE SEQUENCE [LARGE SCALE GENOMIC DNA]</scope>
    <source>
        <strain evidence="1 2">A5586</strain>
    </source>
</reference>
<name>A0ABY9YK44_9GAMM</name>
<dbReference type="RefSeq" id="WP_311190504.1">
    <property type="nucleotide sequence ID" value="NZ_CP115541.1"/>
</dbReference>
<dbReference type="Proteomes" id="UP001302072">
    <property type="component" value="Chromosome"/>
</dbReference>